<feature type="compositionally biased region" description="Polar residues" evidence="1">
    <location>
        <begin position="518"/>
        <end position="527"/>
    </location>
</feature>
<feature type="compositionally biased region" description="Polar residues" evidence="1">
    <location>
        <begin position="990"/>
        <end position="1009"/>
    </location>
</feature>
<organism evidence="3 4">
    <name type="scientific">Sphenodon punctatus</name>
    <name type="common">Tuatara</name>
    <name type="synonym">Hatteria punctata</name>
    <dbReference type="NCBI Taxonomy" id="8508"/>
    <lineage>
        <taxon>Eukaryota</taxon>
        <taxon>Metazoa</taxon>
        <taxon>Chordata</taxon>
        <taxon>Craniata</taxon>
        <taxon>Vertebrata</taxon>
        <taxon>Euteleostomi</taxon>
        <taxon>Lepidosauria</taxon>
        <taxon>Sphenodontia</taxon>
        <taxon>Sphenodontidae</taxon>
        <taxon>Sphenodon</taxon>
    </lineage>
</organism>
<sequence>MSLNTSTAGKGVDPNTVDTYDSGDDWEIGVGNLIIDLDADLEKDRQKFEMNNSSSTTSSSTSSKDCGGLASSGANATSALADGLKFASVQTPAPQGNSSHKETSKSKMKRSKTSKDASKSLPSAALYGIPEISSAGKRQEVQGRPGEATGMNSALGQSVSSNPNGNNNNTSNNNNNTIASCGKNKEEKPGKTQGSRGSKRDKDAGKSRKDKQHDLQQGHPNGSQAPPGHLYGFGAKGGAGGSSSPFHCASSAVGEVSKGAQDSGLMGNSILVKKEEEEEESHRRIKKLKTEKVDPLFTVPAPPPPISSSITPQILPSYFSPSSSNIAAPVEQLLVRTRSVGVNTCEVGVVTEPECLGPCEPGTSVNLEGIVWHETEEGVLVVNVTWRNKTYVGTLLDCTKHDWAPPRFCESPKSDLEMRGGRGRGKRARSAAAAAAPGNDASFTESRGLQNKNRGGANGKGRRGSLNSSGCRTPPNCAVEEVKASPSSTNKRKNKPPMELDLNSSSEDNKSGKRVRTNSRSTPTTPQGKPETTFLDQGCSSPVLIDCPHPNCNKKYKHINGLRYHQAHAHLDPENKLEFEPDSEDKISDCEEALSNVALECSEPSTNLSSFDQLKSPTSPCSLTTPGTPKGKREQANNARNSGKKKGLNSELNSLPVISNMAATLDNCSAADGSLATEMPKLEAEGLIDKKNSGEKDKGKKANNCKVDKNLSKLKTARPIAPAPAPTPPQLIAIPTAAFTTTTTGTIPGLPSLTTTVVQATPKSPPLKPIQPKPTIMGEPSTVNPALTSLKDKKKKEKRKLKDKESKETGSPKMDPKLGKLEDSKGSGKDLPGHFLKDHLNKNEVLANGLSESQESRMASIKAEADKVYTFTDNAPSPSIGSASRMECSTLVNGQSPMAPLHVLTQNGAESAAAKTNSPAYSDISDAADDGGSDSRSEGLRSKASSPSDIISNKDSVVKGHSSTSAQSSQVKEAHSPYYHGYDPYYSPSYIHSGQVSTPAAGNSNSQQGLKIKKESEEEAEKKDKAEPTDSKKSETNSTNLQPQHQSVITQRHPALAQSLYYGQYAYGLYMDQKSLMASNPAYRQQYEKYYEDQRLAEQKMAQTGRDCERKAELPLKEVGKEDKQKNIPSATISKAPSTLEASKNNTKIGPSVPNKPEETNKSQILSNHQLQTDSFKVKQMENHQLIKEAVEMKSVMDSMKQTGVDPTTRYKQDPDTRTWHHYVYQPKYLDQQKPEELDREKKLKEDSPRKTPNKEGSIPNLPVSLTSIKEEPKDVKRSDSQSVEESKTKNDDRKTPVNWKDSRGARVAVSSPMSQHQSYIQYLHAYPYPQMYDPNHPAYRAVSPVLMHSYPGAYLSPGFHYPVYGKISGREEAEKVNTSPSINVKSTTESKALDLLQQHANQYRSKSPAPVEKSAAEREREAERERDRHSPFSQRHLHTHHHTHVGMGYPLIPGQYDPFQGLTSAALVATQQVAAQASASGMFPAQRRE</sequence>
<dbReference type="PROSITE" id="PS00028">
    <property type="entry name" value="ZINC_FINGER_C2H2_1"/>
    <property type="match status" value="1"/>
</dbReference>
<feature type="compositionally biased region" description="Low complexity" evidence="1">
    <location>
        <begin position="53"/>
        <end position="63"/>
    </location>
</feature>
<dbReference type="InterPro" id="IPR040010">
    <property type="entry name" value="ZN608/ZN609"/>
</dbReference>
<feature type="compositionally biased region" description="Polar residues" evidence="1">
    <location>
        <begin position="1127"/>
        <end position="1149"/>
    </location>
</feature>
<name>A0A8D0LAP6_SPHPU</name>
<feature type="compositionally biased region" description="Basic and acidic residues" evidence="1">
    <location>
        <begin position="1269"/>
        <end position="1305"/>
    </location>
</feature>
<evidence type="ECO:0000256" key="1">
    <source>
        <dbReference type="SAM" id="MobiDB-lite"/>
    </source>
</evidence>
<feature type="region of interest" description="Disordered" evidence="1">
    <location>
        <begin position="607"/>
        <end position="650"/>
    </location>
</feature>
<dbReference type="GO" id="GO:0006357">
    <property type="term" value="P:regulation of transcription by RNA polymerase II"/>
    <property type="evidence" value="ECO:0007669"/>
    <property type="project" value="TreeGrafter"/>
</dbReference>
<accession>A0A8D0LAP6</accession>
<reference evidence="3" key="1">
    <citation type="submission" date="2025-08" db="UniProtKB">
        <authorList>
            <consortium name="Ensembl"/>
        </authorList>
    </citation>
    <scope>IDENTIFICATION</scope>
</reference>
<feature type="region of interest" description="Disordered" evidence="1">
    <location>
        <begin position="902"/>
        <end position="1051"/>
    </location>
</feature>
<feature type="region of interest" description="Disordered" evidence="1">
    <location>
        <begin position="759"/>
        <end position="836"/>
    </location>
</feature>
<proteinExistence type="predicted"/>
<dbReference type="Ensembl" id="ENSSPUT00000021270.1">
    <property type="protein sequence ID" value="ENSSPUP00000019971.1"/>
    <property type="gene ID" value="ENSSPUG00000015345.1"/>
</dbReference>
<gene>
    <name evidence="3" type="primary">ZNF608</name>
</gene>
<feature type="compositionally biased region" description="Polar residues" evidence="1">
    <location>
        <begin position="88"/>
        <end position="98"/>
    </location>
</feature>
<feature type="compositionally biased region" description="Pro residues" evidence="1">
    <location>
        <begin position="763"/>
        <end position="772"/>
    </location>
</feature>
<dbReference type="InterPro" id="IPR013087">
    <property type="entry name" value="Znf_C2H2_type"/>
</dbReference>
<dbReference type="OMA" id="PNCAMDE"/>
<evidence type="ECO:0000313" key="3">
    <source>
        <dbReference type="Ensembl" id="ENSSPUP00000019971.1"/>
    </source>
</evidence>
<feature type="compositionally biased region" description="Basic and acidic residues" evidence="1">
    <location>
        <begin position="1231"/>
        <end position="1254"/>
    </location>
</feature>
<feature type="compositionally biased region" description="Basic and acidic residues" evidence="1">
    <location>
        <begin position="409"/>
        <end position="420"/>
    </location>
</feature>
<feature type="compositionally biased region" description="Polar residues" evidence="1">
    <location>
        <begin position="441"/>
        <end position="450"/>
    </location>
</feature>
<feature type="compositionally biased region" description="Polar residues" evidence="1">
    <location>
        <begin position="904"/>
        <end position="920"/>
    </location>
</feature>
<protein>
    <submittedName>
        <fullName evidence="3">Zinc finger protein 608</fullName>
    </submittedName>
</protein>
<evidence type="ECO:0000259" key="2">
    <source>
        <dbReference type="PROSITE" id="PS00028"/>
    </source>
</evidence>
<reference evidence="3" key="2">
    <citation type="submission" date="2025-09" db="UniProtKB">
        <authorList>
            <consortium name="Ensembl"/>
        </authorList>
    </citation>
    <scope>IDENTIFICATION</scope>
</reference>
<dbReference type="Proteomes" id="UP000694392">
    <property type="component" value="Unplaced"/>
</dbReference>
<feature type="compositionally biased region" description="Basic and acidic residues" evidence="1">
    <location>
        <begin position="800"/>
        <end position="836"/>
    </location>
</feature>
<feature type="compositionally biased region" description="Basic and acidic residues" evidence="1">
    <location>
        <begin position="1116"/>
        <end position="1126"/>
    </location>
</feature>
<keyword evidence="4" id="KW-1185">Reference proteome</keyword>
<feature type="compositionally biased region" description="Basic residues" evidence="1">
    <location>
        <begin position="1436"/>
        <end position="1445"/>
    </location>
</feature>
<feature type="region of interest" description="Disordered" evidence="1">
    <location>
        <begin position="409"/>
        <end position="535"/>
    </location>
</feature>
<dbReference type="PANTHER" id="PTHR21564:SF4">
    <property type="entry name" value="ZINC FINGER PROTEIN 608"/>
    <property type="match status" value="1"/>
</dbReference>
<feature type="compositionally biased region" description="Polar residues" evidence="1">
    <location>
        <begin position="607"/>
        <end position="627"/>
    </location>
</feature>
<feature type="region of interest" description="Disordered" evidence="1">
    <location>
        <begin position="1"/>
        <end position="23"/>
    </location>
</feature>
<feature type="compositionally biased region" description="Polar residues" evidence="1">
    <location>
        <begin position="1036"/>
        <end position="1050"/>
    </location>
</feature>
<feature type="region of interest" description="Disordered" evidence="1">
    <location>
        <begin position="46"/>
        <end position="74"/>
    </location>
</feature>
<evidence type="ECO:0000313" key="4">
    <source>
        <dbReference type="Proteomes" id="UP000694392"/>
    </source>
</evidence>
<feature type="region of interest" description="Disordered" evidence="1">
    <location>
        <begin position="1116"/>
        <end position="1164"/>
    </location>
</feature>
<dbReference type="GO" id="GO:0005634">
    <property type="term" value="C:nucleus"/>
    <property type="evidence" value="ECO:0007669"/>
    <property type="project" value="TreeGrafter"/>
</dbReference>
<feature type="compositionally biased region" description="Basic and acidic residues" evidence="1">
    <location>
        <begin position="1012"/>
        <end position="1035"/>
    </location>
</feature>
<dbReference type="GeneTree" id="ENSGT00390000008748"/>
<dbReference type="PANTHER" id="PTHR21564">
    <property type="entry name" value="BRAKELESS PROTEIN"/>
    <property type="match status" value="1"/>
</dbReference>
<feature type="compositionally biased region" description="Basic and acidic residues" evidence="1">
    <location>
        <begin position="1415"/>
        <end position="1431"/>
    </location>
</feature>
<feature type="compositionally biased region" description="Polar residues" evidence="1">
    <location>
        <begin position="943"/>
        <end position="971"/>
    </location>
</feature>
<feature type="compositionally biased region" description="Basic and acidic residues" evidence="1">
    <location>
        <begin position="198"/>
        <end position="216"/>
    </location>
</feature>
<feature type="region of interest" description="Disordered" evidence="1">
    <location>
        <begin position="1401"/>
        <end position="1445"/>
    </location>
</feature>
<feature type="compositionally biased region" description="Low complexity" evidence="1">
    <location>
        <begin position="158"/>
        <end position="176"/>
    </location>
</feature>
<feature type="region of interest" description="Disordered" evidence="1">
    <location>
        <begin position="1224"/>
        <end position="1313"/>
    </location>
</feature>
<feature type="domain" description="C2H2-type" evidence="2">
    <location>
        <begin position="547"/>
        <end position="570"/>
    </location>
</feature>
<feature type="region of interest" description="Disordered" evidence="1">
    <location>
        <begin position="86"/>
        <end position="244"/>
    </location>
</feature>